<dbReference type="InParanoid" id="A0A1E7F3K4"/>
<dbReference type="SUPFAM" id="SSF47616">
    <property type="entry name" value="GST C-terminal domain-like"/>
    <property type="match status" value="1"/>
</dbReference>
<protein>
    <recommendedName>
        <fullName evidence="4">GST C-terminal domain-containing protein</fullName>
    </recommendedName>
</protein>
<evidence type="ECO:0000313" key="3">
    <source>
        <dbReference type="Proteomes" id="UP000095751"/>
    </source>
</evidence>
<dbReference type="OrthoDB" id="41450at2759"/>
<evidence type="ECO:0000256" key="1">
    <source>
        <dbReference type="SAM" id="MobiDB-lite"/>
    </source>
</evidence>
<feature type="compositionally biased region" description="Acidic residues" evidence="1">
    <location>
        <begin position="46"/>
        <end position="57"/>
    </location>
</feature>
<dbReference type="Proteomes" id="UP000095751">
    <property type="component" value="Unassembled WGS sequence"/>
</dbReference>
<name>A0A1E7F3K4_9STRA</name>
<dbReference type="EMBL" id="KV784365">
    <property type="protein sequence ID" value="OEU12433.1"/>
    <property type="molecule type" value="Genomic_DNA"/>
</dbReference>
<evidence type="ECO:0008006" key="4">
    <source>
        <dbReference type="Google" id="ProtNLM"/>
    </source>
</evidence>
<dbReference type="AlphaFoldDB" id="A0A1E7F3K4"/>
<proteinExistence type="predicted"/>
<sequence>MSSSASTIFLSWLATGIYNLDSKRFQKASLNTRVEGWTETWGNKEENEEVTNEEETTTSDADVKTKSKSDTIGTEIDDRSVSILLSTPHPQLPIVLTQHRPAWLEQMVLRIAGIPHIVINSKYISNEATGQLPYLSDCIPSKPPILVGRDHPTNLETNTTTGNNSILAYLQDYRDVDLDRQASLTSDTQRGLSRCFQMMIHSELSNIMLYLRYEDSDSSWEQVYRKQYIEASNIIIPNKEPLSTNEITKNSWVMQLRGRLQASMERAVERKRLLGFDGEKNSIKKLLQRANDAYSTLDNQLSETNKNTTKQNYLLGTERPALVDVLLWAHLAEALCDVHLVVLLASHLNLVKYFQHMYRTYFSTNEEMRDWMDWNEQQNLNNAFQKIPTLGKPKQTQASAFKDAVDLMQKLSFQKQELIEVLRAVKAKRMADPLPKPRQPTSSVMYRYCMGSESLKNKKNQTPTEKEQNPIRQKLMRDQVRNDQMWISGIVGVSAVVILLIQGGNTL</sequence>
<accession>A0A1E7F3K4</accession>
<dbReference type="InterPro" id="IPR050931">
    <property type="entry name" value="Mito_Protein_Transport_Metaxin"/>
</dbReference>
<dbReference type="PANTHER" id="PTHR12289:SF41">
    <property type="entry name" value="FAILED AXON CONNECTIONS-RELATED"/>
    <property type="match status" value="1"/>
</dbReference>
<dbReference type="PANTHER" id="PTHR12289">
    <property type="entry name" value="METAXIN RELATED"/>
    <property type="match status" value="1"/>
</dbReference>
<feature type="region of interest" description="Disordered" evidence="1">
    <location>
        <begin position="40"/>
        <end position="69"/>
    </location>
</feature>
<organism evidence="2 3">
    <name type="scientific">Fragilariopsis cylindrus CCMP1102</name>
    <dbReference type="NCBI Taxonomy" id="635003"/>
    <lineage>
        <taxon>Eukaryota</taxon>
        <taxon>Sar</taxon>
        <taxon>Stramenopiles</taxon>
        <taxon>Ochrophyta</taxon>
        <taxon>Bacillariophyta</taxon>
        <taxon>Bacillariophyceae</taxon>
        <taxon>Bacillariophycidae</taxon>
        <taxon>Bacillariales</taxon>
        <taxon>Bacillariaceae</taxon>
        <taxon>Fragilariopsis</taxon>
    </lineage>
</organism>
<dbReference type="GO" id="GO:0005737">
    <property type="term" value="C:cytoplasm"/>
    <property type="evidence" value="ECO:0007669"/>
    <property type="project" value="TreeGrafter"/>
</dbReference>
<evidence type="ECO:0000313" key="2">
    <source>
        <dbReference type="EMBL" id="OEU12433.1"/>
    </source>
</evidence>
<gene>
    <name evidence="2" type="ORF">FRACYDRAFT_244701</name>
</gene>
<dbReference type="KEGG" id="fcy:FRACYDRAFT_244701"/>
<keyword evidence="3" id="KW-1185">Reference proteome</keyword>
<reference evidence="2 3" key="1">
    <citation type="submission" date="2016-09" db="EMBL/GenBank/DDBJ databases">
        <title>Extensive genetic diversity and differential bi-allelic expression allows diatom success in the polar Southern Ocean.</title>
        <authorList>
            <consortium name="DOE Joint Genome Institute"/>
            <person name="Mock T."/>
            <person name="Otillar R.P."/>
            <person name="Strauss J."/>
            <person name="Dupont C."/>
            <person name="Frickenhaus S."/>
            <person name="Maumus F."/>
            <person name="Mcmullan M."/>
            <person name="Sanges R."/>
            <person name="Schmutz J."/>
            <person name="Toseland A."/>
            <person name="Valas R."/>
            <person name="Veluchamy A."/>
            <person name="Ward B.J."/>
            <person name="Allen A."/>
            <person name="Barry K."/>
            <person name="Falciatore A."/>
            <person name="Ferrante M."/>
            <person name="Fortunato A.E."/>
            <person name="Gloeckner G."/>
            <person name="Gruber A."/>
            <person name="Hipkin R."/>
            <person name="Janech M."/>
            <person name="Kroth P."/>
            <person name="Leese F."/>
            <person name="Lindquist E."/>
            <person name="Lyon B.R."/>
            <person name="Martin J."/>
            <person name="Mayer C."/>
            <person name="Parker M."/>
            <person name="Quesneville H."/>
            <person name="Raymond J."/>
            <person name="Uhlig C."/>
            <person name="Valentin K.U."/>
            <person name="Worden A.Z."/>
            <person name="Armbrust E.V."/>
            <person name="Bowler C."/>
            <person name="Green B."/>
            <person name="Moulton V."/>
            <person name="Van Oosterhout C."/>
            <person name="Grigoriev I."/>
        </authorList>
    </citation>
    <scope>NUCLEOTIDE SEQUENCE [LARGE SCALE GENOMIC DNA]</scope>
    <source>
        <strain evidence="2 3">CCMP1102</strain>
    </source>
</reference>
<dbReference type="InterPro" id="IPR036282">
    <property type="entry name" value="Glutathione-S-Trfase_C_sf"/>
</dbReference>